<proteinExistence type="predicted"/>
<sequence>MSGYDRNGAFAETGTWASLEEGQHDMLLEDTYMFGIDPALLDGMQMQTDYTMFSSLPGRTPSIYPSPPSQFAQLTQPYPYYVTPGTKLPDRSYAEALRSTPNSPYYNSISPAETVNQEEFSRRQGQAQRQMRQASHLLPEGRKTRQQAGRQLSYAEVTQLPPEQGIQSRRDGRAQYSTLSQQEIYVVRPRHAVSHRHQDEQPPRTAQHPNQNPNTRISVDPRNNFPPLLAQDVLVTNSRRLGIASATHSLQGWLEVPMAVGERTGLPINRSPRQPTPQTPVASPPTSIATNSASSSARRSKREIMSGDGQYQCDQCPAGFYTAEDRTKHQDRVHGDYSRRPHACQQCDRRFLYPKDLRRHEATHGQASRIYFCPWTDCEFAKKGFIRKDHFDRHLPIHFRTNLAG</sequence>
<organism evidence="1 2">
    <name type="scientific">Vermiconidia calcicola</name>
    <dbReference type="NCBI Taxonomy" id="1690605"/>
    <lineage>
        <taxon>Eukaryota</taxon>
        <taxon>Fungi</taxon>
        <taxon>Dikarya</taxon>
        <taxon>Ascomycota</taxon>
        <taxon>Pezizomycotina</taxon>
        <taxon>Dothideomycetes</taxon>
        <taxon>Dothideomycetidae</taxon>
        <taxon>Mycosphaerellales</taxon>
        <taxon>Extremaceae</taxon>
        <taxon>Vermiconidia</taxon>
    </lineage>
</organism>
<evidence type="ECO:0000313" key="1">
    <source>
        <dbReference type="EMBL" id="KAK3691161.1"/>
    </source>
</evidence>
<comment type="caution">
    <text evidence="1">The sequence shown here is derived from an EMBL/GenBank/DDBJ whole genome shotgun (WGS) entry which is preliminary data.</text>
</comment>
<dbReference type="EMBL" id="JAUTXU010000273">
    <property type="protein sequence ID" value="KAK3691161.1"/>
    <property type="molecule type" value="Genomic_DNA"/>
</dbReference>
<keyword evidence="2" id="KW-1185">Reference proteome</keyword>
<name>A0ACC3MG66_9PEZI</name>
<dbReference type="Proteomes" id="UP001281147">
    <property type="component" value="Unassembled WGS sequence"/>
</dbReference>
<reference evidence="1" key="1">
    <citation type="submission" date="2023-07" db="EMBL/GenBank/DDBJ databases">
        <title>Black Yeasts Isolated from many extreme environments.</title>
        <authorList>
            <person name="Coleine C."/>
            <person name="Stajich J.E."/>
            <person name="Selbmann L."/>
        </authorList>
    </citation>
    <scope>NUCLEOTIDE SEQUENCE</scope>
    <source>
        <strain evidence="1">CCFEE 5714</strain>
    </source>
</reference>
<accession>A0ACC3MG66</accession>
<evidence type="ECO:0000313" key="2">
    <source>
        <dbReference type="Proteomes" id="UP001281147"/>
    </source>
</evidence>
<gene>
    <name evidence="1" type="ORF">LTR37_018815</name>
</gene>
<protein>
    <submittedName>
        <fullName evidence="1">Uncharacterized protein</fullName>
    </submittedName>
</protein>